<dbReference type="AlphaFoldDB" id="A0A1M7G0H0"/>
<dbReference type="Pfam" id="PF03091">
    <property type="entry name" value="CutA1"/>
    <property type="match status" value="1"/>
</dbReference>
<gene>
    <name evidence="2" type="ORF">SAMN05443432_104383</name>
</gene>
<dbReference type="InterPro" id="IPR015867">
    <property type="entry name" value="N-reg_PII/ATP_PRibTrfase_C"/>
</dbReference>
<dbReference type="PANTHER" id="PTHR23419">
    <property type="entry name" value="DIVALENT CATION TOLERANCE CUTA-RELATED"/>
    <property type="match status" value="1"/>
</dbReference>
<protein>
    <submittedName>
        <fullName evidence="2">Divalent cation tolerance protein</fullName>
    </submittedName>
</protein>
<keyword evidence="3" id="KW-1185">Reference proteome</keyword>
<reference evidence="2 3" key="1">
    <citation type="submission" date="2016-11" db="EMBL/GenBank/DDBJ databases">
        <authorList>
            <person name="Varghese N."/>
            <person name="Submissions S."/>
        </authorList>
    </citation>
    <scope>NUCLEOTIDE SEQUENCE [LARGE SCALE GENOMIC DNA]</scope>
    <source>
        <strain evidence="2 3">DSM 28249</strain>
    </source>
</reference>
<dbReference type="EMBL" id="FRCB01000004">
    <property type="protein sequence ID" value="SHM09389.1"/>
    <property type="molecule type" value="Genomic_DNA"/>
</dbReference>
<dbReference type="Proteomes" id="UP000322545">
    <property type="component" value="Unassembled WGS sequence"/>
</dbReference>
<dbReference type="InterPro" id="IPR011322">
    <property type="entry name" value="N-reg_PII-like_a/b"/>
</dbReference>
<evidence type="ECO:0000313" key="2">
    <source>
        <dbReference type="EMBL" id="SHM09389.1"/>
    </source>
</evidence>
<name>A0A1M7G0H0_9RHOB</name>
<dbReference type="InterPro" id="IPR004323">
    <property type="entry name" value="Ion_tolerance_CutA"/>
</dbReference>
<dbReference type="PANTHER" id="PTHR23419:SF8">
    <property type="entry name" value="FI09726P"/>
    <property type="match status" value="1"/>
</dbReference>
<dbReference type="GO" id="GO:0010038">
    <property type="term" value="P:response to metal ion"/>
    <property type="evidence" value="ECO:0007669"/>
    <property type="project" value="InterPro"/>
</dbReference>
<evidence type="ECO:0000256" key="1">
    <source>
        <dbReference type="ARBA" id="ARBA00010169"/>
    </source>
</evidence>
<sequence length="103" mass="11279">MIQVHTTCPDLDTARMLASSALEARLAACANITPGILSMFHWQGRIEEETEVGLTLKTRTAHRASLISLLEDEHPYDLPVITWQEISAGSDAEAWVSEETGGD</sequence>
<dbReference type="RefSeq" id="WP_149779541.1">
    <property type="nucleotide sequence ID" value="NZ_FRCB01000004.1"/>
</dbReference>
<dbReference type="GO" id="GO:0005507">
    <property type="term" value="F:copper ion binding"/>
    <property type="evidence" value="ECO:0007669"/>
    <property type="project" value="TreeGrafter"/>
</dbReference>
<organism evidence="2 3">
    <name type="scientific">Roseovarius litoreus</name>
    <dbReference type="NCBI Taxonomy" id="1155722"/>
    <lineage>
        <taxon>Bacteria</taxon>
        <taxon>Pseudomonadati</taxon>
        <taxon>Pseudomonadota</taxon>
        <taxon>Alphaproteobacteria</taxon>
        <taxon>Rhodobacterales</taxon>
        <taxon>Roseobacteraceae</taxon>
        <taxon>Roseovarius</taxon>
    </lineage>
</organism>
<proteinExistence type="inferred from homology"/>
<accession>A0A1M7G0H0</accession>
<dbReference type="Gene3D" id="3.30.70.120">
    <property type="match status" value="1"/>
</dbReference>
<comment type="similarity">
    <text evidence="1">Belongs to the CutA family.</text>
</comment>
<dbReference type="SUPFAM" id="SSF54913">
    <property type="entry name" value="GlnB-like"/>
    <property type="match status" value="1"/>
</dbReference>
<evidence type="ECO:0000313" key="3">
    <source>
        <dbReference type="Proteomes" id="UP000322545"/>
    </source>
</evidence>